<dbReference type="InterPro" id="IPR009737">
    <property type="entry name" value="Aim32/Apd1-like"/>
</dbReference>
<dbReference type="SUPFAM" id="SSF52833">
    <property type="entry name" value="Thioredoxin-like"/>
    <property type="match status" value="1"/>
</dbReference>
<accession>D7DX51</accession>
<dbReference type="EMBL" id="CP002059">
    <property type="protein sequence ID" value="ADI65770.1"/>
    <property type="molecule type" value="Genomic_DNA"/>
</dbReference>
<dbReference type="Pfam" id="PF06999">
    <property type="entry name" value="Suc_Fer-like"/>
    <property type="match status" value="1"/>
</dbReference>
<dbReference type="InterPro" id="IPR036249">
    <property type="entry name" value="Thioredoxin-like_sf"/>
</dbReference>
<dbReference type="eggNOG" id="COG4759">
    <property type="taxonomic scope" value="Bacteria"/>
</dbReference>
<name>D7DX51_NOSA0</name>
<evidence type="ECO:0000313" key="2">
    <source>
        <dbReference type="Proteomes" id="UP000001511"/>
    </source>
</evidence>
<dbReference type="InterPro" id="IPR010350">
    <property type="entry name" value="Aim32/Apd1-like_bac"/>
</dbReference>
<keyword evidence="2" id="KW-1185">Reference proteome</keyword>
<dbReference type="Proteomes" id="UP000001511">
    <property type="component" value="Chromosome"/>
</dbReference>
<proteinExistence type="predicted"/>
<protein>
    <submittedName>
        <fullName evidence="1">Sucraseferredoxin family protein</fullName>
    </submittedName>
</protein>
<sequence length="269" mass="31543">MNGFFCAEESCQANEDPIGRASNHRYYVLIASPPPWTFYPLDSKCITSKLQALRSAIDEGAWSLRLVFIYNANYYKLGQTRLIIYYQTEESFSGYSKKEYILSDINDVVPIIERCIRNETLEEFEDINIQPRIFLVCTHGNHDKCCSKYGNPFYRQAITTLKDLLLSNTRVWQGSHFGGHRFTPTMIDLPEGRYYGRLDQKSFTTIFKRAGDIQCLENVYRGWEISPWQVQVLEKELMLTYNWSWFNYQVQGHVIEQHQDETFSKLLGK</sequence>
<dbReference type="Gene3D" id="3.40.30.10">
    <property type="entry name" value="Glutaredoxin"/>
    <property type="match status" value="1"/>
</dbReference>
<dbReference type="HOGENOM" id="CLU_050357_0_0_3"/>
<organism evidence="1 2">
    <name type="scientific">Nostoc azollae (strain 0708)</name>
    <name type="common">Anabaena azollae (strain 0708)</name>
    <dbReference type="NCBI Taxonomy" id="551115"/>
    <lineage>
        <taxon>Bacteria</taxon>
        <taxon>Bacillati</taxon>
        <taxon>Cyanobacteriota</taxon>
        <taxon>Cyanophyceae</taxon>
        <taxon>Nostocales</taxon>
        <taxon>Nostocaceae</taxon>
        <taxon>Trichormus</taxon>
    </lineage>
</organism>
<dbReference type="CDD" id="cd03062">
    <property type="entry name" value="TRX_Fd_Sucrase"/>
    <property type="match status" value="1"/>
</dbReference>
<dbReference type="KEGG" id="naz:Aazo_4480"/>
<gene>
    <name evidence="1" type="ordered locus">Aazo_4480</name>
</gene>
<evidence type="ECO:0000313" key="1">
    <source>
        <dbReference type="EMBL" id="ADI65770.1"/>
    </source>
</evidence>
<reference evidence="1 2" key="1">
    <citation type="journal article" date="2010" name="PLoS ONE">
        <title>Genome erosion in a nitrogen-fixing vertically transmitted endosymbiotic multicellular cyanobacterium.</title>
        <authorList>
            <person name="Ran L."/>
            <person name="Larsson J."/>
            <person name="Vigil-Stenman T."/>
            <person name="Nylander J.A."/>
            <person name="Ininbergs K."/>
            <person name="Zheng W.W."/>
            <person name="Lapidus A."/>
            <person name="Lowry S."/>
            <person name="Haselkorn R."/>
            <person name="Bergman B."/>
        </authorList>
    </citation>
    <scope>NUCLEOTIDE SEQUENCE [LARGE SCALE GENOMIC DNA]</scope>
    <source>
        <strain evidence="1 2">0708</strain>
    </source>
</reference>
<dbReference type="AlphaFoldDB" id="D7DX51"/>
<dbReference type="RefSeq" id="WP_013192780.1">
    <property type="nucleotide sequence ID" value="NC_014248.1"/>
</dbReference>
<dbReference type="PIRSF" id="PIRSF035042">
    <property type="entry name" value="UCP035042_thirdx"/>
    <property type="match status" value="1"/>
</dbReference>
<dbReference type="STRING" id="551115.Aazo_4480"/>